<feature type="domain" description="Ribosome maturation factor RimM PRC barrel" evidence="7">
    <location>
        <begin position="112"/>
        <end position="179"/>
    </location>
</feature>
<dbReference type="Pfam" id="PF01782">
    <property type="entry name" value="RimM"/>
    <property type="match status" value="1"/>
</dbReference>
<name>A0A073ITI7_9BACT</name>
<dbReference type="InterPro" id="IPR011033">
    <property type="entry name" value="PRC_barrel-like_sf"/>
</dbReference>
<evidence type="ECO:0000256" key="1">
    <source>
        <dbReference type="ARBA" id="ARBA00022490"/>
    </source>
</evidence>
<dbReference type="EMBL" id="JMKI01000012">
    <property type="protein sequence ID" value="KEJ92880.1"/>
    <property type="molecule type" value="Genomic_DNA"/>
</dbReference>
<dbReference type="Gene3D" id="2.40.30.60">
    <property type="entry name" value="RimM"/>
    <property type="match status" value="1"/>
</dbReference>
<dbReference type="HAMAP" id="MF_00014">
    <property type="entry name" value="Ribosome_mat_RimM"/>
    <property type="match status" value="1"/>
</dbReference>
<dbReference type="GO" id="GO:0042274">
    <property type="term" value="P:ribosomal small subunit biogenesis"/>
    <property type="evidence" value="ECO:0007669"/>
    <property type="project" value="UniProtKB-UniRule"/>
</dbReference>
<dbReference type="STRING" id="2754.EH55_00280"/>
<dbReference type="AlphaFoldDB" id="A0A073ITI7"/>
<keyword evidence="4 5" id="KW-0143">Chaperone</keyword>
<comment type="subunit">
    <text evidence="5">Binds ribosomal protein uS19.</text>
</comment>
<keyword evidence="3 5" id="KW-0698">rRNA processing</keyword>
<dbReference type="GO" id="GO:0005840">
    <property type="term" value="C:ribosome"/>
    <property type="evidence" value="ECO:0007669"/>
    <property type="project" value="InterPro"/>
</dbReference>
<evidence type="ECO:0000259" key="7">
    <source>
        <dbReference type="Pfam" id="PF24986"/>
    </source>
</evidence>
<dbReference type="GeneID" id="90982996"/>
<comment type="similarity">
    <text evidence="5">Belongs to the RimM family.</text>
</comment>
<dbReference type="PANTHER" id="PTHR33692:SF1">
    <property type="entry name" value="RIBOSOME MATURATION FACTOR RIMM"/>
    <property type="match status" value="1"/>
</dbReference>
<comment type="subcellular location">
    <subcellularLocation>
        <location evidence="5">Cytoplasm</location>
    </subcellularLocation>
</comment>
<dbReference type="GO" id="GO:0005737">
    <property type="term" value="C:cytoplasm"/>
    <property type="evidence" value="ECO:0007669"/>
    <property type="project" value="UniProtKB-SubCell"/>
</dbReference>
<keyword evidence="1 5" id="KW-0963">Cytoplasm</keyword>
<proteinExistence type="inferred from homology"/>
<protein>
    <recommendedName>
        <fullName evidence="5">Ribosome maturation factor RimM</fullName>
    </recommendedName>
</protein>
<evidence type="ECO:0000256" key="4">
    <source>
        <dbReference type="ARBA" id="ARBA00023186"/>
    </source>
</evidence>
<dbReference type="SUPFAM" id="SSF50346">
    <property type="entry name" value="PRC-barrel domain"/>
    <property type="match status" value="1"/>
</dbReference>
<dbReference type="RefSeq" id="WP_051682618.1">
    <property type="nucleotide sequence ID" value="NZ_JMKI01000012.1"/>
</dbReference>
<keyword evidence="2 5" id="KW-0690">Ribosome biogenesis</keyword>
<dbReference type="InterPro" id="IPR036976">
    <property type="entry name" value="RimM_N_sf"/>
</dbReference>
<dbReference type="eggNOG" id="COG0806">
    <property type="taxonomic scope" value="Bacteria"/>
</dbReference>
<dbReference type="SUPFAM" id="SSF50447">
    <property type="entry name" value="Translation proteins"/>
    <property type="match status" value="1"/>
</dbReference>
<dbReference type="NCBIfam" id="TIGR02273">
    <property type="entry name" value="16S_RimM"/>
    <property type="match status" value="1"/>
</dbReference>
<dbReference type="Gene3D" id="2.30.30.240">
    <property type="entry name" value="PRC-barrel domain"/>
    <property type="match status" value="1"/>
</dbReference>
<dbReference type="InterPro" id="IPR011961">
    <property type="entry name" value="RimM"/>
</dbReference>
<feature type="domain" description="RimM N-terminal" evidence="6">
    <location>
        <begin position="16"/>
        <end position="99"/>
    </location>
</feature>
<gene>
    <name evidence="5" type="primary">rimM</name>
    <name evidence="8" type="ORF">EH55_00280</name>
</gene>
<dbReference type="InterPro" id="IPR009000">
    <property type="entry name" value="Transl_B-barrel_sf"/>
</dbReference>
<accession>A0A073ITI7</accession>
<dbReference type="GO" id="GO:0006364">
    <property type="term" value="P:rRNA processing"/>
    <property type="evidence" value="ECO:0007669"/>
    <property type="project" value="UniProtKB-UniRule"/>
</dbReference>
<evidence type="ECO:0000313" key="9">
    <source>
        <dbReference type="Proteomes" id="UP000027665"/>
    </source>
</evidence>
<dbReference type="Pfam" id="PF24986">
    <property type="entry name" value="PRC_RimM"/>
    <property type="match status" value="1"/>
</dbReference>
<evidence type="ECO:0000259" key="6">
    <source>
        <dbReference type="Pfam" id="PF01782"/>
    </source>
</evidence>
<evidence type="ECO:0000256" key="2">
    <source>
        <dbReference type="ARBA" id="ARBA00022517"/>
    </source>
</evidence>
<reference evidence="8 9" key="1">
    <citation type="submission" date="2014-04" db="EMBL/GenBank/DDBJ databases">
        <title>Draft Genome Sequence of Synergistes jonesii.</title>
        <authorList>
            <person name="Coil D.A."/>
            <person name="Eisen J.A."/>
            <person name="Holland-Moritz H.E."/>
        </authorList>
    </citation>
    <scope>NUCLEOTIDE SEQUENCE [LARGE SCALE GENOMIC DNA]</scope>
    <source>
        <strain evidence="8 9">78-1</strain>
    </source>
</reference>
<evidence type="ECO:0000256" key="3">
    <source>
        <dbReference type="ARBA" id="ARBA00022552"/>
    </source>
</evidence>
<organism evidence="8 9">
    <name type="scientific">Synergistes jonesii</name>
    <dbReference type="NCBI Taxonomy" id="2754"/>
    <lineage>
        <taxon>Bacteria</taxon>
        <taxon>Thermotogati</taxon>
        <taxon>Synergistota</taxon>
        <taxon>Synergistia</taxon>
        <taxon>Synergistales</taxon>
        <taxon>Synergistaceae</taxon>
        <taxon>Synergistes</taxon>
    </lineage>
</organism>
<dbReference type="OrthoDB" id="9810331at2"/>
<dbReference type="PANTHER" id="PTHR33692">
    <property type="entry name" value="RIBOSOME MATURATION FACTOR RIMM"/>
    <property type="match status" value="1"/>
</dbReference>
<dbReference type="InterPro" id="IPR056792">
    <property type="entry name" value="PRC_RimM"/>
</dbReference>
<comment type="function">
    <text evidence="5">An accessory protein needed during the final step in the assembly of 30S ribosomal subunit, possibly for assembly of the head region. Essential for efficient processing of 16S rRNA. May be needed both before and after RbfA during the maturation of 16S rRNA. It has affinity for free ribosomal 30S subunits but not for 70S ribosomes.</text>
</comment>
<evidence type="ECO:0000256" key="5">
    <source>
        <dbReference type="HAMAP-Rule" id="MF_00014"/>
    </source>
</evidence>
<dbReference type="GO" id="GO:0043022">
    <property type="term" value="F:ribosome binding"/>
    <property type="evidence" value="ECO:0007669"/>
    <property type="project" value="InterPro"/>
</dbReference>
<evidence type="ECO:0000313" key="8">
    <source>
        <dbReference type="EMBL" id="KEJ92880.1"/>
    </source>
</evidence>
<comment type="domain">
    <text evidence="5">The PRC barrel domain binds ribosomal protein uS19.</text>
</comment>
<dbReference type="InterPro" id="IPR002676">
    <property type="entry name" value="RimM_N"/>
</dbReference>
<dbReference type="Proteomes" id="UP000027665">
    <property type="component" value="Unassembled WGS sequence"/>
</dbReference>
<keyword evidence="9" id="KW-1185">Reference proteome</keyword>
<comment type="caution">
    <text evidence="8">The sequence shown here is derived from an EMBL/GenBank/DDBJ whole genome shotgun (WGS) entry which is preliminary data.</text>
</comment>
<sequence length="181" mass="19792">MSKKKSDGPSERRYEIGKIVGVHGIGGDLTLLPQTDFPARFEGMETLDLTLPGKPMRSYKVRSIKPYEGKKTFFVSLEGITDRDAAEALRGASVTVAEDERVELEEGEYWLDEIIGLEVFDEVGAKLGEITEVLFTGANDVYIVKTPEGALKALPAVDEVIKSVEAANGSMTVNIPEGLWE</sequence>